<dbReference type="Proteomes" id="UP000050761">
    <property type="component" value="Unassembled WGS sequence"/>
</dbReference>
<evidence type="ECO:0000313" key="8">
    <source>
        <dbReference type="EMBL" id="VDO65395.1"/>
    </source>
</evidence>
<evidence type="ECO:0000256" key="2">
    <source>
        <dbReference type="ARBA" id="ARBA00022448"/>
    </source>
</evidence>
<reference evidence="8 9" key="1">
    <citation type="submission" date="2018-11" db="EMBL/GenBank/DDBJ databases">
        <authorList>
            <consortium name="Pathogen Informatics"/>
        </authorList>
    </citation>
    <scope>NUCLEOTIDE SEQUENCE [LARGE SCALE GENOMIC DNA]</scope>
</reference>
<feature type="transmembrane region" description="Helical" evidence="6">
    <location>
        <begin position="251"/>
        <end position="273"/>
    </location>
</feature>
<keyword evidence="3 6" id="KW-0812">Transmembrane</keyword>
<reference evidence="10" key="2">
    <citation type="submission" date="2019-09" db="UniProtKB">
        <authorList>
            <consortium name="WormBaseParasite"/>
        </authorList>
    </citation>
    <scope>IDENTIFICATION</scope>
</reference>
<comment type="subcellular location">
    <subcellularLocation>
        <location evidence="1">Membrane</location>
        <topology evidence="1">Multi-pass membrane protein</topology>
    </subcellularLocation>
</comment>
<evidence type="ECO:0000313" key="10">
    <source>
        <dbReference type="WBParaSite" id="HPBE_0000566301-mRNA-1"/>
    </source>
</evidence>
<dbReference type="InterPro" id="IPR050930">
    <property type="entry name" value="MFS_Vesicular_Transporter"/>
</dbReference>
<name>A0A3P8AY71_HELPZ</name>
<evidence type="ECO:0000256" key="4">
    <source>
        <dbReference type="ARBA" id="ARBA00022989"/>
    </source>
</evidence>
<proteinExistence type="predicted"/>
<evidence type="ECO:0000256" key="5">
    <source>
        <dbReference type="ARBA" id="ARBA00023136"/>
    </source>
</evidence>
<accession>A0A3P8AY71</accession>
<feature type="transmembrane region" description="Helical" evidence="6">
    <location>
        <begin position="85"/>
        <end position="103"/>
    </location>
</feature>
<sequence>MLLYVIHFSSMATIVSVYAVVRQRESGDEQAFTRVFSRWLSDREAAKKGLTEFEIGVTFGIFELVIFLVSPVVGKLMPLFGPKNLFSMGLASTGLVSMLFGFIDSISKREAFFLASLTIRCLQGVGEAAFVTSSFTINANCFPEMLSTILGILQTCCGIGFSIGPFLGGILYGIGGFRLPFFCLSAIFFVMSIISRRLIPSDQESGLRTPGIQFHLSPPVLGLVFLLSGACFSVTAPLNGMLVERFKYRHVGMLVAPVAIIFALALTGPSPLLPLNKDLSLIIVGQVLFGSALSTLQIPTYRNTVEAAREQGFKDGTATYGLISGLIGAIHSMG</sequence>
<dbReference type="Pfam" id="PF07690">
    <property type="entry name" value="MFS_1"/>
    <property type="match status" value="1"/>
</dbReference>
<dbReference type="AlphaFoldDB" id="A0A3P8AY71"/>
<organism evidence="8">
    <name type="scientific">Heligmosomoides polygyrus</name>
    <name type="common">Parasitic roundworm</name>
    <dbReference type="NCBI Taxonomy" id="6339"/>
    <lineage>
        <taxon>Eukaryota</taxon>
        <taxon>Metazoa</taxon>
        <taxon>Ecdysozoa</taxon>
        <taxon>Nematoda</taxon>
        <taxon>Chromadorea</taxon>
        <taxon>Rhabditida</taxon>
        <taxon>Rhabditina</taxon>
        <taxon>Rhabditomorpha</taxon>
        <taxon>Strongyloidea</taxon>
        <taxon>Heligmosomidae</taxon>
        <taxon>Heligmosomoides</taxon>
    </lineage>
</organism>
<dbReference type="InterPro" id="IPR011701">
    <property type="entry name" value="MFS"/>
</dbReference>
<keyword evidence="4 6" id="KW-1133">Transmembrane helix</keyword>
<dbReference type="PANTHER" id="PTHR23506">
    <property type="entry name" value="GH10249P"/>
    <property type="match status" value="1"/>
</dbReference>
<dbReference type="GO" id="GO:0022857">
    <property type="term" value="F:transmembrane transporter activity"/>
    <property type="evidence" value="ECO:0007669"/>
    <property type="project" value="InterPro"/>
</dbReference>
<keyword evidence="2" id="KW-0813">Transport</keyword>
<keyword evidence="5 6" id="KW-0472">Membrane</keyword>
<feature type="transmembrane region" description="Helical" evidence="6">
    <location>
        <begin position="279"/>
        <end position="296"/>
    </location>
</feature>
<keyword evidence="9" id="KW-1185">Reference proteome</keyword>
<evidence type="ECO:0000313" key="9">
    <source>
        <dbReference type="Proteomes" id="UP000050761"/>
    </source>
</evidence>
<dbReference type="WBParaSite" id="HPBE_0000566301-mRNA-1">
    <property type="protein sequence ID" value="HPBE_0000566301-mRNA-1"/>
    <property type="gene ID" value="HPBE_0000566301"/>
</dbReference>
<dbReference type="InterPro" id="IPR020846">
    <property type="entry name" value="MFS_dom"/>
</dbReference>
<dbReference type="GO" id="GO:0016020">
    <property type="term" value="C:membrane"/>
    <property type="evidence" value="ECO:0007669"/>
    <property type="project" value="UniProtKB-SubCell"/>
</dbReference>
<dbReference type="PROSITE" id="PS50850">
    <property type="entry name" value="MFS"/>
    <property type="match status" value="1"/>
</dbReference>
<protein>
    <submittedName>
        <fullName evidence="10">MFS domain-containing protein</fullName>
    </submittedName>
</protein>
<evidence type="ECO:0000256" key="1">
    <source>
        <dbReference type="ARBA" id="ARBA00004141"/>
    </source>
</evidence>
<dbReference type="EMBL" id="UZAH01025515">
    <property type="protein sequence ID" value="VDO65395.1"/>
    <property type="molecule type" value="Genomic_DNA"/>
</dbReference>
<evidence type="ECO:0000256" key="6">
    <source>
        <dbReference type="SAM" id="Phobius"/>
    </source>
</evidence>
<dbReference type="OrthoDB" id="5854213at2759"/>
<dbReference type="PANTHER" id="PTHR23506:SF26">
    <property type="entry name" value="MFS-TYPE TRANSPORTER SLC18B1"/>
    <property type="match status" value="1"/>
</dbReference>
<dbReference type="InterPro" id="IPR036259">
    <property type="entry name" value="MFS_trans_sf"/>
</dbReference>
<feature type="transmembrane region" description="Helical" evidence="6">
    <location>
        <begin position="219"/>
        <end position="239"/>
    </location>
</feature>
<feature type="transmembrane region" description="Helical" evidence="6">
    <location>
        <begin position="179"/>
        <end position="199"/>
    </location>
</feature>
<dbReference type="Gene3D" id="1.20.1250.20">
    <property type="entry name" value="MFS general substrate transporter like domains"/>
    <property type="match status" value="2"/>
</dbReference>
<gene>
    <name evidence="8" type="ORF">HPBE_LOCUS5664</name>
</gene>
<feature type="domain" description="Major facilitator superfamily (MFS) profile" evidence="7">
    <location>
        <begin position="2"/>
        <end position="334"/>
    </location>
</feature>
<feature type="transmembrane region" description="Helical" evidence="6">
    <location>
        <begin position="112"/>
        <end position="137"/>
    </location>
</feature>
<feature type="transmembrane region" description="Helical" evidence="6">
    <location>
        <begin position="53"/>
        <end position="73"/>
    </location>
</feature>
<feature type="transmembrane region" description="Helical" evidence="6">
    <location>
        <begin position="149"/>
        <end position="172"/>
    </location>
</feature>
<dbReference type="SUPFAM" id="SSF103473">
    <property type="entry name" value="MFS general substrate transporter"/>
    <property type="match status" value="1"/>
</dbReference>
<evidence type="ECO:0000256" key="3">
    <source>
        <dbReference type="ARBA" id="ARBA00022692"/>
    </source>
</evidence>
<evidence type="ECO:0000259" key="7">
    <source>
        <dbReference type="PROSITE" id="PS50850"/>
    </source>
</evidence>